<organism evidence="10 11">
    <name type="scientific">Pseudonocardia kunmingensis</name>
    <dbReference type="NCBI Taxonomy" id="630975"/>
    <lineage>
        <taxon>Bacteria</taxon>
        <taxon>Bacillati</taxon>
        <taxon>Actinomycetota</taxon>
        <taxon>Actinomycetes</taxon>
        <taxon>Pseudonocardiales</taxon>
        <taxon>Pseudonocardiaceae</taxon>
        <taxon>Pseudonocardia</taxon>
    </lineage>
</organism>
<dbReference type="EMBL" id="VFPA01000001">
    <property type="protein sequence ID" value="TQM14694.1"/>
    <property type="molecule type" value="Genomic_DNA"/>
</dbReference>
<dbReference type="InterPro" id="IPR036135">
    <property type="entry name" value="MoeA_linker/N_sf"/>
</dbReference>
<dbReference type="Gene3D" id="3.90.105.10">
    <property type="entry name" value="Molybdopterin biosynthesis moea protein, domain 2"/>
    <property type="match status" value="1"/>
</dbReference>
<dbReference type="Proteomes" id="UP000315677">
    <property type="component" value="Unassembled WGS sequence"/>
</dbReference>
<evidence type="ECO:0000256" key="6">
    <source>
        <dbReference type="ARBA" id="ARBA00047317"/>
    </source>
</evidence>
<dbReference type="PROSITE" id="PS01079">
    <property type="entry name" value="MOCF_BIOSYNTHESIS_2"/>
    <property type="match status" value="1"/>
</dbReference>
<dbReference type="Gene3D" id="2.170.190.11">
    <property type="entry name" value="Molybdopterin biosynthesis moea protein, domain 3"/>
    <property type="match status" value="1"/>
</dbReference>
<keyword evidence="7" id="KW-0460">Magnesium</keyword>
<dbReference type="AlphaFoldDB" id="A0A543DZH9"/>
<comment type="catalytic activity">
    <reaction evidence="6">
        <text>adenylyl-molybdopterin + molybdate = Mo-molybdopterin + AMP + H(+)</text>
        <dbReference type="Rhea" id="RHEA:35047"/>
        <dbReference type="ChEBI" id="CHEBI:15378"/>
        <dbReference type="ChEBI" id="CHEBI:36264"/>
        <dbReference type="ChEBI" id="CHEBI:62727"/>
        <dbReference type="ChEBI" id="CHEBI:71302"/>
        <dbReference type="ChEBI" id="CHEBI:456215"/>
        <dbReference type="EC" id="2.10.1.1"/>
    </reaction>
</comment>
<name>A0A543DZH9_9PSEU</name>
<evidence type="ECO:0000313" key="11">
    <source>
        <dbReference type="Proteomes" id="UP000315677"/>
    </source>
</evidence>
<dbReference type="RefSeq" id="WP_142049355.1">
    <property type="nucleotide sequence ID" value="NZ_VFPA01000001.1"/>
</dbReference>
<dbReference type="Gene3D" id="3.40.980.10">
    <property type="entry name" value="MoaB/Mog-like domain"/>
    <property type="match status" value="1"/>
</dbReference>
<feature type="region of interest" description="Disordered" evidence="8">
    <location>
        <begin position="1"/>
        <end position="20"/>
    </location>
</feature>
<dbReference type="OrthoDB" id="3196725at2"/>
<dbReference type="NCBIfam" id="TIGR00177">
    <property type="entry name" value="molyb_syn"/>
    <property type="match status" value="1"/>
</dbReference>
<proteinExistence type="inferred from homology"/>
<dbReference type="InterPro" id="IPR008284">
    <property type="entry name" value="MoCF_biosynth_CS"/>
</dbReference>
<dbReference type="PANTHER" id="PTHR10192:SF5">
    <property type="entry name" value="GEPHYRIN"/>
    <property type="match status" value="1"/>
</dbReference>
<reference evidence="10 11" key="1">
    <citation type="submission" date="2019-06" db="EMBL/GenBank/DDBJ databases">
        <title>Sequencing the genomes of 1000 actinobacteria strains.</title>
        <authorList>
            <person name="Klenk H.-P."/>
        </authorList>
    </citation>
    <scope>NUCLEOTIDE SEQUENCE [LARGE SCALE GENOMIC DNA]</scope>
    <source>
        <strain evidence="10 11">DSM 45301</strain>
    </source>
</reference>
<evidence type="ECO:0000256" key="4">
    <source>
        <dbReference type="ARBA" id="ARBA00022505"/>
    </source>
</evidence>
<dbReference type="InterPro" id="IPR036425">
    <property type="entry name" value="MoaB/Mog-like_dom_sf"/>
</dbReference>
<dbReference type="Pfam" id="PF03454">
    <property type="entry name" value="MoeA_C"/>
    <property type="match status" value="1"/>
</dbReference>
<feature type="compositionally biased region" description="Polar residues" evidence="8">
    <location>
        <begin position="1"/>
        <end position="10"/>
    </location>
</feature>
<gene>
    <name evidence="10" type="ORF">FB558_1468</name>
</gene>
<evidence type="ECO:0000256" key="2">
    <source>
        <dbReference type="ARBA" id="ARBA00005046"/>
    </source>
</evidence>
<dbReference type="InterPro" id="IPR005111">
    <property type="entry name" value="MoeA_C_domain_IV"/>
</dbReference>
<dbReference type="GO" id="GO:0005737">
    <property type="term" value="C:cytoplasm"/>
    <property type="evidence" value="ECO:0007669"/>
    <property type="project" value="TreeGrafter"/>
</dbReference>
<keyword evidence="5 7" id="KW-0501">Molybdenum cofactor biosynthesis</keyword>
<dbReference type="GO" id="GO:0046872">
    <property type="term" value="F:metal ion binding"/>
    <property type="evidence" value="ECO:0007669"/>
    <property type="project" value="UniProtKB-UniRule"/>
</dbReference>
<keyword evidence="4 7" id="KW-0500">Molybdenum</keyword>
<evidence type="ECO:0000256" key="7">
    <source>
        <dbReference type="RuleBase" id="RU365090"/>
    </source>
</evidence>
<dbReference type="GO" id="GO:0061599">
    <property type="term" value="F:molybdopterin molybdotransferase activity"/>
    <property type="evidence" value="ECO:0007669"/>
    <property type="project" value="UniProtKB-UniRule"/>
</dbReference>
<evidence type="ECO:0000313" key="10">
    <source>
        <dbReference type="EMBL" id="TQM14694.1"/>
    </source>
</evidence>
<dbReference type="PANTHER" id="PTHR10192">
    <property type="entry name" value="MOLYBDOPTERIN BIOSYNTHESIS PROTEIN"/>
    <property type="match status" value="1"/>
</dbReference>
<sequence length="423" mass="42562">MTHHPSTGTHPRTPGPRSAGREFFTARTVADALAGFRPARRTTVEEVPLADALHRVPAAEVPAAAPLPGFARSTVDGYAVRAADTYGASEGLPSYLDLVGAVRMGAAPEVAVRPGAAVGMPTGGVLPEGADAVVMVEHTAETMPGTIEVTRPVAPGGGVVRADEDVAAGAPLVRGGRPLRAPDLGLLAAAGVTAVAAHARPRVVIVSTGDEVVPPDTAQLHPGQVRDATASALAGLVRDAGGDPVVAGIVSDEPGALEDRMRAVLPGADLVVVSAGSSVGARDETAGAVAALGEIWCHGLAIKPGKPTLLAECAGVPVVGLPGNPLSALVVFRLVGVPLVWRLAGCDTPPPEPSTSARLARDLPSAAGRLDVVQVVVRDGLAEPIFGPSALLSVLTRADGFLVVPEPATGLDAGVEVAVTLYR</sequence>
<dbReference type="Pfam" id="PF00994">
    <property type="entry name" value="MoCF_biosynth"/>
    <property type="match status" value="1"/>
</dbReference>
<comment type="cofactor">
    <cofactor evidence="7">
        <name>Mg(2+)</name>
        <dbReference type="ChEBI" id="CHEBI:18420"/>
    </cofactor>
</comment>
<evidence type="ECO:0000259" key="9">
    <source>
        <dbReference type="SMART" id="SM00852"/>
    </source>
</evidence>
<dbReference type="SUPFAM" id="SSF63867">
    <property type="entry name" value="MoeA C-terminal domain-like"/>
    <property type="match status" value="1"/>
</dbReference>
<dbReference type="CDD" id="cd00887">
    <property type="entry name" value="MoeA"/>
    <property type="match status" value="1"/>
</dbReference>
<dbReference type="NCBIfam" id="NF045515">
    <property type="entry name" value="Glp_gephyrin"/>
    <property type="match status" value="1"/>
</dbReference>
<keyword evidence="7" id="KW-0479">Metal-binding</keyword>
<dbReference type="Gene3D" id="2.40.340.10">
    <property type="entry name" value="MoeA, C-terminal, domain IV"/>
    <property type="match status" value="1"/>
</dbReference>
<accession>A0A543DZH9</accession>
<comment type="caution">
    <text evidence="10">The sequence shown here is derived from an EMBL/GenBank/DDBJ whole genome shotgun (WGS) entry which is preliminary data.</text>
</comment>
<feature type="domain" description="MoaB/Mog" evidence="9">
    <location>
        <begin position="204"/>
        <end position="342"/>
    </location>
</feature>
<dbReference type="SUPFAM" id="SSF63882">
    <property type="entry name" value="MoeA N-terminal region -like"/>
    <property type="match status" value="1"/>
</dbReference>
<dbReference type="InterPro" id="IPR038987">
    <property type="entry name" value="MoeA-like"/>
</dbReference>
<dbReference type="UniPathway" id="UPA00344"/>
<dbReference type="SMART" id="SM00852">
    <property type="entry name" value="MoCF_biosynth"/>
    <property type="match status" value="1"/>
</dbReference>
<evidence type="ECO:0000256" key="8">
    <source>
        <dbReference type="SAM" id="MobiDB-lite"/>
    </source>
</evidence>
<dbReference type="InterPro" id="IPR005110">
    <property type="entry name" value="MoeA_linker/N"/>
</dbReference>
<comment type="function">
    <text evidence="1 7">Catalyzes the insertion of molybdate into adenylated molybdopterin with the concomitant release of AMP.</text>
</comment>
<evidence type="ECO:0000256" key="1">
    <source>
        <dbReference type="ARBA" id="ARBA00002901"/>
    </source>
</evidence>
<evidence type="ECO:0000256" key="5">
    <source>
        <dbReference type="ARBA" id="ARBA00023150"/>
    </source>
</evidence>
<comment type="pathway">
    <text evidence="2 7">Cofactor biosynthesis; molybdopterin biosynthesis.</text>
</comment>
<dbReference type="InterPro" id="IPR001453">
    <property type="entry name" value="MoaB/Mog_dom"/>
</dbReference>
<comment type="similarity">
    <text evidence="3 7">Belongs to the MoeA family.</text>
</comment>
<dbReference type="SUPFAM" id="SSF53218">
    <property type="entry name" value="Molybdenum cofactor biosynthesis proteins"/>
    <property type="match status" value="1"/>
</dbReference>
<evidence type="ECO:0000256" key="3">
    <source>
        <dbReference type="ARBA" id="ARBA00010763"/>
    </source>
</evidence>
<keyword evidence="11" id="KW-1185">Reference proteome</keyword>
<dbReference type="EC" id="2.10.1.1" evidence="7"/>
<dbReference type="GO" id="GO:0006777">
    <property type="term" value="P:Mo-molybdopterin cofactor biosynthetic process"/>
    <property type="evidence" value="ECO:0007669"/>
    <property type="project" value="UniProtKB-UniRule"/>
</dbReference>
<dbReference type="InterPro" id="IPR036688">
    <property type="entry name" value="MoeA_C_domain_IV_sf"/>
</dbReference>
<protein>
    <recommendedName>
        <fullName evidence="7">Molybdopterin molybdenumtransferase</fullName>
        <ecNumber evidence="7">2.10.1.1</ecNumber>
    </recommendedName>
</protein>
<dbReference type="Pfam" id="PF03453">
    <property type="entry name" value="MoeA_N"/>
    <property type="match status" value="1"/>
</dbReference>
<keyword evidence="7 10" id="KW-0808">Transferase</keyword>